<dbReference type="Gene3D" id="1.10.10.60">
    <property type="entry name" value="Homeodomain-like"/>
    <property type="match status" value="1"/>
</dbReference>
<dbReference type="InterPro" id="IPR046532">
    <property type="entry name" value="DUF6597"/>
</dbReference>
<gene>
    <name evidence="2" type="ORF">WAK64_18140</name>
</gene>
<comment type="caution">
    <text evidence="2">The sequence shown here is derived from an EMBL/GenBank/DDBJ whole genome shotgun (WGS) entry which is preliminary data.</text>
</comment>
<organism evidence="2 3">
    <name type="scientific">Bacillus spongiae</name>
    <dbReference type="NCBI Taxonomy" id="2683610"/>
    <lineage>
        <taxon>Bacteria</taxon>
        <taxon>Bacillati</taxon>
        <taxon>Bacillota</taxon>
        <taxon>Bacilli</taxon>
        <taxon>Bacillales</taxon>
        <taxon>Bacillaceae</taxon>
        <taxon>Bacillus</taxon>
    </lineage>
</organism>
<sequence>MPSPYTKYKEYKPTPSLHPYIYCYWSATPYEEQITEYTYEIIPDGCTDILYEYDKINQTSSIKYFGIFESPFKITEQYNPGKITFGIRFYTGSSAYFISERAKDTAENAVDLNQLISPAIKNLHHELYQAKNINNMIVACDEVFTQAIKKGKLLHQNSLLNNILYQIVTGRGNYSIEELSKKEVIGQRRMNRLFEERIGLSPKKFSQVIRFQTVLADWLYKLPAEFLADEYYDQSHMIKDFKRRIGRKPSSINVSDFYNTTFQLPDKM</sequence>
<dbReference type="Proteomes" id="UP001312865">
    <property type="component" value="Unassembled WGS sequence"/>
</dbReference>
<dbReference type="EMBL" id="JBBAXC010000018">
    <property type="protein sequence ID" value="MEI5908972.1"/>
    <property type="molecule type" value="Genomic_DNA"/>
</dbReference>
<dbReference type="Pfam" id="PF20240">
    <property type="entry name" value="DUF6597"/>
    <property type="match status" value="1"/>
</dbReference>
<evidence type="ECO:0000313" key="3">
    <source>
        <dbReference type="Proteomes" id="UP001312865"/>
    </source>
</evidence>
<dbReference type="PROSITE" id="PS01124">
    <property type="entry name" value="HTH_ARAC_FAMILY_2"/>
    <property type="match status" value="1"/>
</dbReference>
<reference evidence="2 3" key="1">
    <citation type="journal article" date="2018" name="J. Microbiol.">
        <title>Bacillus spongiae sp. nov., isolated from sponge of Jeju Island.</title>
        <authorList>
            <person name="Lee G.E."/>
            <person name="Im W.T."/>
            <person name="Park J.S."/>
        </authorList>
    </citation>
    <scope>NUCLEOTIDE SEQUENCE [LARGE SCALE GENOMIC DNA]</scope>
    <source>
        <strain evidence="2 3">135PIL107-10</strain>
    </source>
</reference>
<proteinExistence type="predicted"/>
<evidence type="ECO:0000259" key="1">
    <source>
        <dbReference type="PROSITE" id="PS01124"/>
    </source>
</evidence>
<evidence type="ECO:0000313" key="2">
    <source>
        <dbReference type="EMBL" id="MEI5908972.1"/>
    </source>
</evidence>
<keyword evidence="3" id="KW-1185">Reference proteome</keyword>
<accession>A0ABU8HI67</accession>
<dbReference type="RefSeq" id="WP_336588420.1">
    <property type="nucleotide sequence ID" value="NZ_JBBAXC010000018.1"/>
</dbReference>
<feature type="domain" description="HTH araC/xylS-type" evidence="1">
    <location>
        <begin position="157"/>
        <end position="255"/>
    </location>
</feature>
<protein>
    <submittedName>
        <fullName evidence="2">Helix-turn-helix domain-containing protein</fullName>
    </submittedName>
</protein>
<dbReference type="InterPro" id="IPR018060">
    <property type="entry name" value="HTH_AraC"/>
</dbReference>
<name>A0ABU8HI67_9BACI</name>